<evidence type="ECO:0000313" key="3">
    <source>
        <dbReference type="EMBL" id="KGF88333.1"/>
    </source>
</evidence>
<feature type="transmembrane region" description="Helical" evidence="1">
    <location>
        <begin position="37"/>
        <end position="59"/>
    </location>
</feature>
<keyword evidence="1" id="KW-0812">Transmembrane</keyword>
<evidence type="ECO:0000259" key="2">
    <source>
        <dbReference type="Pfam" id="PF03563"/>
    </source>
</evidence>
<dbReference type="Pfam" id="PF03563">
    <property type="entry name" value="Bunya_G2"/>
    <property type="match status" value="1"/>
</dbReference>
<comment type="caution">
    <text evidence="3">The sequence shown here is derived from an EMBL/GenBank/DDBJ whole genome shotgun (WGS) entry which is preliminary data.</text>
</comment>
<dbReference type="AlphaFoldDB" id="A0A0A1ZJD0"/>
<feature type="transmembrane region" description="Helical" evidence="1">
    <location>
        <begin position="12"/>
        <end position="31"/>
    </location>
</feature>
<keyword evidence="1" id="KW-0472">Membrane</keyword>
<dbReference type="EMBL" id="JNAH01000003">
    <property type="protein sequence ID" value="KGF88333.1"/>
    <property type="molecule type" value="Genomic_DNA"/>
</dbReference>
<name>A0A0A1ZJD0_PROMR</name>
<gene>
    <name evidence="3" type="ORF">EU91_0264</name>
</gene>
<dbReference type="eggNOG" id="ENOG50318QQ">
    <property type="taxonomic scope" value="Bacteria"/>
</dbReference>
<sequence>MNYFLKANQNFLFFSLIFLLVIPIFGINFLMSLLGNILLLFLLIPVLFLILIAIGFNFYKSKLNTCVSCGAISSSLNEKCINCGADFKNMNSRNQVEKKPGESTIEVKAVEIK</sequence>
<dbReference type="OrthoDB" id="540973at2"/>
<dbReference type="STRING" id="59925.EU91_0264"/>
<proteinExistence type="predicted"/>
<evidence type="ECO:0000256" key="1">
    <source>
        <dbReference type="SAM" id="Phobius"/>
    </source>
</evidence>
<organism evidence="3 4">
    <name type="scientific">Prochlorococcus marinus str. GP2</name>
    <dbReference type="NCBI Taxonomy" id="59925"/>
    <lineage>
        <taxon>Bacteria</taxon>
        <taxon>Bacillati</taxon>
        <taxon>Cyanobacteriota</taxon>
        <taxon>Cyanophyceae</taxon>
        <taxon>Synechococcales</taxon>
        <taxon>Prochlorococcaceae</taxon>
        <taxon>Prochlorococcus</taxon>
    </lineage>
</organism>
<accession>A0A0A1ZJD0</accession>
<protein>
    <recommendedName>
        <fullName evidence="2">Bunyavirus glycoprotein G2 domain-containing protein</fullName>
    </recommendedName>
</protein>
<feature type="domain" description="Bunyavirus glycoprotein G2" evidence="2">
    <location>
        <begin position="17"/>
        <end position="91"/>
    </location>
</feature>
<keyword evidence="1" id="KW-1133">Transmembrane helix</keyword>
<evidence type="ECO:0000313" key="4">
    <source>
        <dbReference type="Proteomes" id="UP000030598"/>
    </source>
</evidence>
<reference evidence="4" key="1">
    <citation type="journal article" date="2014" name="Sci. Data">
        <title>Genomes of diverse isolates of the marine cyanobacterium Prochlorococcus.</title>
        <authorList>
            <person name="Biller S."/>
            <person name="Berube P."/>
            <person name="Thompson J."/>
            <person name="Kelly L."/>
            <person name="Roggensack S."/>
            <person name="Awad L."/>
            <person name="Roache-Johnson K."/>
            <person name="Ding H."/>
            <person name="Giovannoni S.J."/>
            <person name="Moore L.R."/>
            <person name="Chisholm S.W."/>
        </authorList>
    </citation>
    <scope>NUCLEOTIDE SEQUENCE [LARGE SCALE GENOMIC DNA]</scope>
    <source>
        <strain evidence="4">GP2</strain>
    </source>
</reference>
<dbReference type="Proteomes" id="UP000030598">
    <property type="component" value="Unassembled WGS sequence"/>
</dbReference>
<dbReference type="InterPro" id="IPR005168">
    <property type="entry name" value="Bunya_G2"/>
</dbReference>